<feature type="domain" description="Mechanosensitive ion channel MscS" evidence="10">
    <location>
        <begin position="605"/>
        <end position="672"/>
    </location>
</feature>
<dbReference type="InterPro" id="IPR006685">
    <property type="entry name" value="MscS_channel_2nd"/>
</dbReference>
<reference evidence="13 14" key="1">
    <citation type="submission" date="2015-02" db="EMBL/GenBank/DDBJ databases">
        <title>Genome sequene of Rhodovulum sulfidophilum DSM 2351.</title>
        <authorList>
            <person name="Nagao N."/>
        </authorList>
    </citation>
    <scope>NUCLEOTIDE SEQUENCE [LARGE SCALE GENOMIC DNA]</scope>
    <source>
        <strain evidence="13 14">DSM 2351</strain>
    </source>
</reference>
<dbReference type="InterPro" id="IPR011014">
    <property type="entry name" value="MscS_channel_TM-2"/>
</dbReference>
<feature type="transmembrane region" description="Helical" evidence="8">
    <location>
        <begin position="517"/>
        <end position="539"/>
    </location>
</feature>
<gene>
    <name evidence="13" type="ORF">NHU_02554</name>
</gene>
<sequence length="820" mass="88295">MKTRFLAVLLLAMAAAVFSHGGAAPAFAQAQSQQEGIDYAQWDRDASRAEKVLAEGKATTPAFDTLRSELVDWRTRFLDAQNINSSRIKTLRDQISALGDPPGEGESEPREIAQRRAELTKQLNQAQAPSLKAVEAYSRADGLIREIDQTIRERQADQLLKLGPSPVNPVNWPAGLIAIRGTLVEVGNEIAANWDNPNARASLRSGLPVTLLFLTLAGLLTVRGRRWMEILSDFLAQRGRGRGRTLFSGIASLGQIVVPTLGIVLLAGALKSSAMLGLRSERLVQMLPMLGLTVFTAGWLGGRVFAQLGVSHAILTLPPERRSEGRFNSWILGLILALAMLAREAGKVEEYPVEAVAVLTFPILLLAGLILSRMGQLLLVHVRADTAEGSEDRSYRNRVAAFFGRAAIGAGLIGPLLGAVGYAEAGDFFVYPSILTLALVGFLLLLQRFVTDIYAVLMGRDVEDPENGGDLIPVLIGMILALLAVPVLALIWGARVADLTEVWARFTAGYSIGGTRISPTSFLTFVVVFTLGYALTRLLQGMLRSTVLPKTKIDPGGQTALISGVGYIGIFLAGVVSVTTAGIDLSSLAIVAGALSVGIGFGLQTIVQNFVSGIILLIERPVSQGDWIEVGGVMGIVKDISVRSTRIQTFDRTDVIVPNADLIAGQVTNWTRQNLTGRVILKVGVAYGSDTRQVEKILMEIGESHPLVMVNPAPLVVFQGFGPDALEFELRVILRDINYGLSVRTELNHEIARRFAEEGFEIPFAQRDIWLRNPESLGDRPAARTQAPGPFLPRQSAEPQPEPLDDLGGDADGDGGDGPR</sequence>
<dbReference type="SUPFAM" id="SSF50182">
    <property type="entry name" value="Sm-like ribonucleoproteins"/>
    <property type="match status" value="1"/>
</dbReference>
<evidence type="ECO:0000259" key="11">
    <source>
        <dbReference type="Pfam" id="PF12607"/>
    </source>
</evidence>
<dbReference type="GO" id="GO:0008381">
    <property type="term" value="F:mechanosensitive monoatomic ion channel activity"/>
    <property type="evidence" value="ECO:0007669"/>
    <property type="project" value="UniProtKB-ARBA"/>
</dbReference>
<dbReference type="Gene3D" id="3.30.70.100">
    <property type="match status" value="1"/>
</dbReference>
<dbReference type="Gene3D" id="2.30.30.60">
    <property type="match status" value="1"/>
</dbReference>
<feature type="transmembrane region" description="Helical" evidence="8">
    <location>
        <begin position="327"/>
        <end position="345"/>
    </location>
</feature>
<keyword evidence="3" id="KW-1003">Cell membrane</keyword>
<dbReference type="InterPro" id="IPR011066">
    <property type="entry name" value="MscS_channel_C_sf"/>
</dbReference>
<dbReference type="InterPro" id="IPR023408">
    <property type="entry name" value="MscS_beta-dom_sf"/>
</dbReference>
<dbReference type="SUPFAM" id="SSF82861">
    <property type="entry name" value="Mechanosensitive channel protein MscS (YggB), transmembrane region"/>
    <property type="match status" value="1"/>
</dbReference>
<feature type="domain" description="Mechanosensitive ion channel MscS C-terminal" evidence="12">
    <location>
        <begin position="681"/>
        <end position="762"/>
    </location>
</feature>
<dbReference type="EMBL" id="AP014800">
    <property type="protein sequence ID" value="BAQ69703.1"/>
    <property type="molecule type" value="Genomic_DNA"/>
</dbReference>
<protein>
    <submittedName>
        <fullName evidence="13">MscS Mechanosensitive ion channel</fullName>
    </submittedName>
</protein>
<feature type="domain" description="DUF3772" evidence="11">
    <location>
        <begin position="132"/>
        <end position="189"/>
    </location>
</feature>
<dbReference type="PANTHER" id="PTHR30347:SF1">
    <property type="entry name" value="MECHANOSENSITIVE CHANNEL MSCK"/>
    <property type="match status" value="1"/>
</dbReference>
<feature type="transmembrane region" description="Helical" evidence="8">
    <location>
        <begin position="287"/>
        <end position="306"/>
    </location>
</feature>
<name>A0A0D6B3J6_RHOSU</name>
<dbReference type="SUPFAM" id="SSF82689">
    <property type="entry name" value="Mechanosensitive channel protein MscS (YggB), C-terminal domain"/>
    <property type="match status" value="1"/>
</dbReference>
<feature type="compositionally biased region" description="Acidic residues" evidence="7">
    <location>
        <begin position="803"/>
        <end position="820"/>
    </location>
</feature>
<evidence type="ECO:0000256" key="4">
    <source>
        <dbReference type="ARBA" id="ARBA00022692"/>
    </source>
</evidence>
<keyword evidence="6 8" id="KW-0472">Membrane</keyword>
<keyword evidence="9" id="KW-0732">Signal</keyword>
<organism evidence="13 14">
    <name type="scientific">Rhodovulum sulfidophilum</name>
    <name type="common">Rhodobacter sulfidophilus</name>
    <dbReference type="NCBI Taxonomy" id="35806"/>
    <lineage>
        <taxon>Bacteria</taxon>
        <taxon>Pseudomonadati</taxon>
        <taxon>Pseudomonadota</taxon>
        <taxon>Alphaproteobacteria</taxon>
        <taxon>Rhodobacterales</taxon>
        <taxon>Paracoccaceae</taxon>
        <taxon>Rhodovulum</taxon>
    </lineage>
</organism>
<comment type="subcellular location">
    <subcellularLocation>
        <location evidence="1">Cell membrane</location>
        <topology evidence="1">Multi-pass membrane protein</topology>
    </subcellularLocation>
</comment>
<dbReference type="AlphaFoldDB" id="A0A0D6B3J6"/>
<dbReference type="Proteomes" id="UP000064912">
    <property type="component" value="Chromosome"/>
</dbReference>
<evidence type="ECO:0000256" key="7">
    <source>
        <dbReference type="SAM" id="MobiDB-lite"/>
    </source>
</evidence>
<feature type="chain" id="PRO_5002300988" evidence="9">
    <location>
        <begin position="29"/>
        <end position="820"/>
    </location>
</feature>
<keyword evidence="5 8" id="KW-1133">Transmembrane helix</keyword>
<dbReference type="PANTHER" id="PTHR30347">
    <property type="entry name" value="POTASSIUM CHANNEL RELATED"/>
    <property type="match status" value="1"/>
</dbReference>
<evidence type="ECO:0000256" key="8">
    <source>
        <dbReference type="SAM" id="Phobius"/>
    </source>
</evidence>
<comment type="similarity">
    <text evidence="2">Belongs to the MscS (TC 1.A.23) family.</text>
</comment>
<evidence type="ECO:0000313" key="13">
    <source>
        <dbReference type="EMBL" id="BAQ69703.1"/>
    </source>
</evidence>
<accession>A0A0D6B3J6</accession>
<keyword evidence="4 8" id="KW-0812">Transmembrane</keyword>
<dbReference type="InterPro" id="IPR022249">
    <property type="entry name" value="DUF3772"/>
</dbReference>
<feature type="transmembrane region" description="Helical" evidence="8">
    <location>
        <begin position="560"/>
        <end position="583"/>
    </location>
</feature>
<dbReference type="eggNOG" id="COG3264">
    <property type="taxonomic scope" value="Bacteria"/>
</dbReference>
<evidence type="ECO:0000256" key="2">
    <source>
        <dbReference type="ARBA" id="ARBA00008017"/>
    </source>
</evidence>
<dbReference type="Pfam" id="PF12607">
    <property type="entry name" value="DUF3772"/>
    <property type="match status" value="1"/>
</dbReference>
<dbReference type="PATRIC" id="fig|35806.4.peg.2633"/>
<feature type="transmembrane region" description="Helical" evidence="8">
    <location>
        <begin position="351"/>
        <end position="371"/>
    </location>
</feature>
<evidence type="ECO:0000313" key="14">
    <source>
        <dbReference type="Proteomes" id="UP000064912"/>
    </source>
</evidence>
<dbReference type="InterPro" id="IPR049278">
    <property type="entry name" value="MS_channel_C"/>
</dbReference>
<dbReference type="InterPro" id="IPR052702">
    <property type="entry name" value="MscS-like_channel"/>
</dbReference>
<dbReference type="Pfam" id="PF21082">
    <property type="entry name" value="MS_channel_3rd"/>
    <property type="match status" value="1"/>
</dbReference>
<feature type="transmembrane region" description="Helical" evidence="8">
    <location>
        <begin position="429"/>
        <end position="450"/>
    </location>
</feature>
<evidence type="ECO:0000259" key="10">
    <source>
        <dbReference type="Pfam" id="PF00924"/>
    </source>
</evidence>
<feature type="transmembrane region" description="Helical" evidence="8">
    <location>
        <begin position="206"/>
        <end position="224"/>
    </location>
</feature>
<dbReference type="Pfam" id="PF00924">
    <property type="entry name" value="MS_channel_2nd"/>
    <property type="match status" value="1"/>
</dbReference>
<dbReference type="GO" id="GO:0005886">
    <property type="term" value="C:plasma membrane"/>
    <property type="evidence" value="ECO:0007669"/>
    <property type="project" value="UniProtKB-SubCell"/>
</dbReference>
<evidence type="ECO:0000256" key="3">
    <source>
        <dbReference type="ARBA" id="ARBA00022475"/>
    </source>
</evidence>
<dbReference type="KEGG" id="rsu:NHU_02554"/>
<evidence type="ECO:0000259" key="12">
    <source>
        <dbReference type="Pfam" id="PF21082"/>
    </source>
</evidence>
<feature type="region of interest" description="Disordered" evidence="7">
    <location>
        <begin position="775"/>
        <end position="820"/>
    </location>
</feature>
<proteinExistence type="inferred from homology"/>
<evidence type="ECO:0000256" key="6">
    <source>
        <dbReference type="ARBA" id="ARBA00023136"/>
    </source>
</evidence>
<evidence type="ECO:0000256" key="9">
    <source>
        <dbReference type="SAM" id="SignalP"/>
    </source>
</evidence>
<evidence type="ECO:0000256" key="5">
    <source>
        <dbReference type="ARBA" id="ARBA00022989"/>
    </source>
</evidence>
<dbReference type="InterPro" id="IPR010920">
    <property type="entry name" value="LSM_dom_sf"/>
</dbReference>
<evidence type="ECO:0000256" key="1">
    <source>
        <dbReference type="ARBA" id="ARBA00004651"/>
    </source>
</evidence>
<dbReference type="InterPro" id="IPR006686">
    <property type="entry name" value="MscS_channel_CS"/>
</dbReference>
<feature type="transmembrane region" description="Helical" evidence="8">
    <location>
        <begin position="471"/>
        <end position="497"/>
    </location>
</feature>
<feature type="transmembrane region" description="Helical" evidence="8">
    <location>
        <begin position="589"/>
        <end position="618"/>
    </location>
</feature>
<feature type="signal peptide" evidence="9">
    <location>
        <begin position="1"/>
        <end position="28"/>
    </location>
</feature>
<dbReference type="PROSITE" id="PS01246">
    <property type="entry name" value="UPF0003"/>
    <property type="match status" value="1"/>
</dbReference>
<feature type="transmembrane region" description="Helical" evidence="8">
    <location>
        <begin position="402"/>
        <end position="423"/>
    </location>
</feature>
<feature type="transmembrane region" description="Helical" evidence="8">
    <location>
        <begin position="245"/>
        <end position="267"/>
    </location>
</feature>
<dbReference type="Gene3D" id="1.10.287.1260">
    <property type="match status" value="1"/>
</dbReference>